<dbReference type="AlphaFoldDB" id="A0A196SC20"/>
<dbReference type="OrthoDB" id="78355at2759"/>
<reference evidence="1 2" key="1">
    <citation type="submission" date="2016-05" db="EMBL/GenBank/DDBJ databases">
        <title>Nuclear genome of Blastocystis sp. subtype 1 NandII.</title>
        <authorList>
            <person name="Gentekaki E."/>
            <person name="Curtis B."/>
            <person name="Stairs C."/>
            <person name="Eme L."/>
            <person name="Herman E."/>
            <person name="Klimes V."/>
            <person name="Arias M.C."/>
            <person name="Elias M."/>
            <person name="Hilliou F."/>
            <person name="Klute M."/>
            <person name="Malik S.-B."/>
            <person name="Pightling A."/>
            <person name="Rachubinski R."/>
            <person name="Salas D."/>
            <person name="Schlacht A."/>
            <person name="Suga H."/>
            <person name="Archibald J."/>
            <person name="Ball S.G."/>
            <person name="Clark G."/>
            <person name="Dacks J."/>
            <person name="Van Der Giezen M."/>
            <person name="Tsaousis A."/>
            <person name="Roger A."/>
        </authorList>
    </citation>
    <scope>NUCLEOTIDE SEQUENCE [LARGE SCALE GENOMIC DNA]</scope>
    <source>
        <strain evidence="2">ATCC 50177 / NandII</strain>
    </source>
</reference>
<keyword evidence="2" id="KW-1185">Reference proteome</keyword>
<dbReference type="InterPro" id="IPR052831">
    <property type="entry name" value="Apoptosis_promoter"/>
</dbReference>
<comment type="caution">
    <text evidence="1">The sequence shown here is derived from an EMBL/GenBank/DDBJ whole genome shotgun (WGS) entry which is preliminary data.</text>
</comment>
<dbReference type="PANTHER" id="PTHR48190">
    <property type="entry name" value="PROGRAMMED CELL DEATH PROTEIN 7"/>
    <property type="match status" value="1"/>
</dbReference>
<name>A0A196SC20_BLAHN</name>
<dbReference type="Proteomes" id="UP000078348">
    <property type="component" value="Unassembled WGS sequence"/>
</dbReference>
<protein>
    <submittedName>
        <fullName evidence="1">Uncharacterized protein</fullName>
    </submittedName>
</protein>
<dbReference type="EMBL" id="LXWW01000346">
    <property type="protein sequence ID" value="OAO13662.1"/>
    <property type="molecule type" value="Genomic_DNA"/>
</dbReference>
<evidence type="ECO:0000313" key="2">
    <source>
        <dbReference type="Proteomes" id="UP000078348"/>
    </source>
</evidence>
<organism evidence="1 2">
    <name type="scientific">Blastocystis sp. subtype 1 (strain ATCC 50177 / NandII)</name>
    <dbReference type="NCBI Taxonomy" id="478820"/>
    <lineage>
        <taxon>Eukaryota</taxon>
        <taxon>Sar</taxon>
        <taxon>Stramenopiles</taxon>
        <taxon>Bigyra</taxon>
        <taxon>Opalozoa</taxon>
        <taxon>Opalinata</taxon>
        <taxon>Blastocystidae</taxon>
        <taxon>Blastocystis</taxon>
    </lineage>
</organism>
<dbReference type="PANTHER" id="PTHR48190:SF2">
    <property type="entry name" value="PROGRAMMED CELL DEATH PROTEIN 7"/>
    <property type="match status" value="1"/>
</dbReference>
<gene>
    <name evidence="1" type="ORF">AV274_4636</name>
</gene>
<dbReference type="GO" id="GO:0005689">
    <property type="term" value="C:U12-type spliceosomal complex"/>
    <property type="evidence" value="ECO:0007669"/>
    <property type="project" value="TreeGrafter"/>
</dbReference>
<evidence type="ECO:0000313" key="1">
    <source>
        <dbReference type="EMBL" id="OAO13662.1"/>
    </source>
</evidence>
<dbReference type="InterPro" id="IPR031974">
    <property type="entry name" value="PDCD7"/>
</dbReference>
<proteinExistence type="predicted"/>
<sequence length="277" mass="32953">MEAQSKNQEKTPSVTEMKRKIAASLESIRRLKELCNSGLSDSKTQSPEEMKKVLEECSRLKGDIEKSSEFCSTAAKKTAAVNKLLEIERKRRWRLKKRRLDRVRNTFYRSMVAERNHQIDVWKKEREKQDEAEVEEEMKQTTLYEKQLEIQRLKRKRYELEKLFCSIHELCTRRVQKLEKQGYRPETVEDPIETGLLKTAQNDVDSYKETTVSRRKRKEWIGGGEEEENDEEYYYGMHRNINKLVAIRRAWDAYLVPRGHGSRIPTHFVVPPSREWV</sequence>
<accession>A0A196SC20</accession>
<dbReference type="Pfam" id="PF16021">
    <property type="entry name" value="PDCD7"/>
    <property type="match status" value="1"/>
</dbReference>